<name>A0A139SKT2_9BACT</name>
<dbReference type="RefSeq" id="WP_068630689.1">
    <property type="nucleotide sequence ID" value="NZ_LSZQ01000052.1"/>
</dbReference>
<organism evidence="3 4">
    <name type="scientific">Cephaloticoccus primus</name>
    <dbReference type="NCBI Taxonomy" id="1548207"/>
    <lineage>
        <taxon>Bacteria</taxon>
        <taxon>Pseudomonadati</taxon>
        <taxon>Verrucomicrobiota</taxon>
        <taxon>Opitutia</taxon>
        <taxon>Opitutales</taxon>
        <taxon>Opitutaceae</taxon>
        <taxon>Cephaloticoccus</taxon>
    </lineage>
</organism>
<accession>A0A139SKT2</accession>
<comment type="caution">
    <text evidence="3">The sequence shown here is derived from an EMBL/GenBank/DDBJ whole genome shotgun (WGS) entry which is preliminary data.</text>
</comment>
<dbReference type="Gene3D" id="3.30.420.40">
    <property type="match status" value="1"/>
</dbReference>
<feature type="compositionally biased region" description="Low complexity" evidence="1">
    <location>
        <begin position="41"/>
        <end position="55"/>
    </location>
</feature>
<reference evidence="4" key="1">
    <citation type="submission" date="2016-02" db="EMBL/GenBank/DDBJ databases">
        <authorList>
            <person name="Sanders J.G."/>
            <person name="Lin J.Y."/>
            <person name="Wertz J.T."/>
            <person name="Russell J.A."/>
            <person name="Moreau C.S."/>
            <person name="Powell S."/>
        </authorList>
    </citation>
    <scope>NUCLEOTIDE SEQUENCE [LARGE SCALE GENOMIC DNA]</scope>
    <source>
        <strain evidence="4">CAG34</strain>
    </source>
</reference>
<feature type="domain" description="Ppx/GppA phosphatase N-terminal" evidence="2">
    <location>
        <begin position="88"/>
        <end position="257"/>
    </location>
</feature>
<sequence>MSAPTSSAPAARATAAARAPHSPPIAVIDIGSNSIKTLVARRAAAPTAHTAHKAAPPLPNQREHTHTKSGADARCAGSPATAAAPSAQIEALFSRSINVRLSAGADWRDGRPTLAPEAMEAALRATQELLRAAAPYSPRKIALIGTSALRDAANAAEFTALVRAHTGHRIRILSGSEEAALIGRGLLCDPALQAHSHAYAFDLGGGSLECLKLRGGQLSAALSLPLGSVRLMARCVADPTAPLAPTARAKIRAQVTQSFAASGFALDLPENAPLIGTGGLWFNVRAMLAAQHRASVPQFPEPLETPKATRKACTQTKGVDRAPPLPAARANPAAPDAAAPHAELAPPWITRAQISQILEQAAALPLAGRLALPGIAAARADILPVALSTMLALLDFGQWPGLHHSAYNLRYGLAASLL</sequence>
<dbReference type="STRING" id="1548207.AXK11_07170"/>
<evidence type="ECO:0000313" key="3">
    <source>
        <dbReference type="EMBL" id="KXU35127.1"/>
    </source>
</evidence>
<dbReference type="PANTHER" id="PTHR30005">
    <property type="entry name" value="EXOPOLYPHOSPHATASE"/>
    <property type="match status" value="1"/>
</dbReference>
<dbReference type="InterPro" id="IPR050273">
    <property type="entry name" value="GppA/Ppx_hydrolase"/>
</dbReference>
<dbReference type="SUPFAM" id="SSF53067">
    <property type="entry name" value="Actin-like ATPase domain"/>
    <property type="match status" value="2"/>
</dbReference>
<gene>
    <name evidence="3" type="ORF">AXK11_07170</name>
</gene>
<dbReference type="InterPro" id="IPR043129">
    <property type="entry name" value="ATPase_NBD"/>
</dbReference>
<dbReference type="InterPro" id="IPR003695">
    <property type="entry name" value="Ppx_GppA_N"/>
</dbReference>
<evidence type="ECO:0000313" key="4">
    <source>
        <dbReference type="Proteomes" id="UP000070058"/>
    </source>
</evidence>
<dbReference type="AlphaFoldDB" id="A0A139SKT2"/>
<protein>
    <recommendedName>
        <fullName evidence="2">Ppx/GppA phosphatase N-terminal domain-containing protein</fullName>
    </recommendedName>
</protein>
<dbReference type="Gene3D" id="3.30.420.150">
    <property type="entry name" value="Exopolyphosphatase. Domain 2"/>
    <property type="match status" value="1"/>
</dbReference>
<dbReference type="Proteomes" id="UP000070058">
    <property type="component" value="Unassembled WGS sequence"/>
</dbReference>
<proteinExistence type="predicted"/>
<dbReference type="PANTHER" id="PTHR30005:SF0">
    <property type="entry name" value="RETROGRADE REGULATION PROTEIN 2"/>
    <property type="match status" value="1"/>
</dbReference>
<dbReference type="EMBL" id="LSZQ01000052">
    <property type="protein sequence ID" value="KXU35127.1"/>
    <property type="molecule type" value="Genomic_DNA"/>
</dbReference>
<feature type="region of interest" description="Disordered" evidence="1">
    <location>
        <begin position="41"/>
        <end position="80"/>
    </location>
</feature>
<keyword evidence="4" id="KW-1185">Reference proteome</keyword>
<evidence type="ECO:0000256" key="1">
    <source>
        <dbReference type="SAM" id="MobiDB-lite"/>
    </source>
</evidence>
<feature type="compositionally biased region" description="Basic and acidic residues" evidence="1">
    <location>
        <begin position="61"/>
        <end position="71"/>
    </location>
</feature>
<feature type="compositionally biased region" description="Low complexity" evidence="1">
    <location>
        <begin position="1"/>
        <end position="20"/>
    </location>
</feature>
<feature type="region of interest" description="Disordered" evidence="1">
    <location>
        <begin position="1"/>
        <end position="26"/>
    </location>
</feature>
<evidence type="ECO:0000259" key="2">
    <source>
        <dbReference type="Pfam" id="PF02541"/>
    </source>
</evidence>
<dbReference type="Pfam" id="PF02541">
    <property type="entry name" value="Ppx-GppA"/>
    <property type="match status" value="1"/>
</dbReference>
<dbReference type="OrthoDB" id="9807195at2"/>